<feature type="region of interest" description="Disordered" evidence="1">
    <location>
        <begin position="154"/>
        <end position="178"/>
    </location>
</feature>
<dbReference type="EMBL" id="CP032509">
    <property type="protein sequence ID" value="AZN72081.1"/>
    <property type="molecule type" value="Genomic_DNA"/>
</dbReference>
<dbReference type="KEGG" id="abaw:D5400_13085"/>
<gene>
    <name evidence="2" type="ORF">D5400_13085</name>
</gene>
<accession>A0A3Q8XPP8</accession>
<sequence>MTEVKVWTEQGFVANDPWQIVEFQDELPEGDVIVPLEAFVALSDEQRHGVGLEPGRNTRRIGVLISPDDEPETIADMLGQIALVAIDFPKFSDGRGFSHAAMLREQLGYGGEIRAVGDVLIDQIPLMRRVGFDSFSVKSATTLKRLEEGRPGGISLHYQPTAKDAQAGQGYSWRRRSA</sequence>
<organism evidence="2 3">
    <name type="scientific">Georhizobium profundi</name>
    <dbReference type="NCBI Taxonomy" id="2341112"/>
    <lineage>
        <taxon>Bacteria</taxon>
        <taxon>Pseudomonadati</taxon>
        <taxon>Pseudomonadota</taxon>
        <taxon>Alphaproteobacteria</taxon>
        <taxon>Hyphomicrobiales</taxon>
        <taxon>Rhizobiaceae</taxon>
        <taxon>Georhizobium</taxon>
    </lineage>
</organism>
<evidence type="ECO:0000313" key="2">
    <source>
        <dbReference type="EMBL" id="AZN72081.1"/>
    </source>
</evidence>
<evidence type="ECO:0000313" key="3">
    <source>
        <dbReference type="Proteomes" id="UP000268192"/>
    </source>
</evidence>
<reference evidence="2 3" key="1">
    <citation type="submission" date="2018-09" db="EMBL/GenBank/DDBJ databases">
        <title>Marinorhizobium profundi gen. nov., sp. nov., isolated from a deep-sea sediment sample from the New Britain Trench and proposal of Marinorhizobiaceae fam. nov. in the order Rhizobiales of the class Alphaproteobacteria.</title>
        <authorList>
            <person name="Cao J."/>
        </authorList>
    </citation>
    <scope>NUCLEOTIDE SEQUENCE [LARGE SCALE GENOMIC DNA]</scope>
    <source>
        <strain evidence="2 3">WS11</strain>
    </source>
</reference>
<proteinExistence type="predicted"/>
<dbReference type="RefSeq" id="WP_126010398.1">
    <property type="nucleotide sequence ID" value="NZ_CP032509.1"/>
</dbReference>
<evidence type="ECO:0000256" key="1">
    <source>
        <dbReference type="SAM" id="MobiDB-lite"/>
    </source>
</evidence>
<dbReference type="AlphaFoldDB" id="A0A3Q8XPP8"/>
<dbReference type="InterPro" id="IPR008318">
    <property type="entry name" value="UCP030820"/>
</dbReference>
<dbReference type="OrthoDB" id="9800421at2"/>
<dbReference type="Pfam" id="PF06073">
    <property type="entry name" value="DUF934"/>
    <property type="match status" value="1"/>
</dbReference>
<protein>
    <submittedName>
        <fullName evidence="2">DUF934 domain-containing protein</fullName>
    </submittedName>
</protein>
<name>A0A3Q8XPP8_9HYPH</name>
<keyword evidence="3" id="KW-1185">Reference proteome</keyword>
<dbReference type="Proteomes" id="UP000268192">
    <property type="component" value="Chromosome"/>
</dbReference>
<dbReference type="PIRSF" id="PIRSF030820">
    <property type="entry name" value="UCP030820"/>
    <property type="match status" value="1"/>
</dbReference>